<dbReference type="EMBL" id="JBEGDP010000022">
    <property type="protein sequence ID" value="MEQ7848787.1"/>
    <property type="molecule type" value="Genomic_DNA"/>
</dbReference>
<dbReference type="Gene3D" id="3.40.50.1820">
    <property type="entry name" value="alpha/beta hydrolase"/>
    <property type="match status" value="1"/>
</dbReference>
<dbReference type="PROSITE" id="PS01173">
    <property type="entry name" value="LIPASE_GDXG_HIS"/>
    <property type="match status" value="1"/>
</dbReference>
<evidence type="ECO:0000256" key="2">
    <source>
        <dbReference type="ARBA" id="ARBA00022801"/>
    </source>
</evidence>
<keyword evidence="5" id="KW-1185">Reference proteome</keyword>
<reference evidence="4 5" key="1">
    <citation type="submission" date="2024-02" db="EMBL/GenBank/DDBJ databases">
        <title>Full genome sequence of Nocardioides kribbensis.</title>
        <authorList>
            <person name="Poletto B.L."/>
            <person name="Silva G."/>
            <person name="Galante D."/>
            <person name="Campos K.R."/>
            <person name="Santos M.B.N."/>
            <person name="Sacchi C.T."/>
        </authorList>
    </citation>
    <scope>NUCLEOTIDE SEQUENCE [LARGE SCALE GENOMIC DNA]</scope>
    <source>
        <strain evidence="4 5">O4R</strain>
    </source>
</reference>
<dbReference type="PANTHER" id="PTHR48081:SF8">
    <property type="entry name" value="ALPHA_BETA HYDROLASE FOLD-3 DOMAIN-CONTAINING PROTEIN-RELATED"/>
    <property type="match status" value="1"/>
</dbReference>
<dbReference type="Pfam" id="PF07859">
    <property type="entry name" value="Abhydrolase_3"/>
    <property type="match status" value="1"/>
</dbReference>
<dbReference type="RefSeq" id="WP_349805245.1">
    <property type="nucleotide sequence ID" value="NZ_JBEGDP010000022.1"/>
</dbReference>
<feature type="domain" description="Alpha/beta hydrolase fold-3" evidence="3">
    <location>
        <begin position="123"/>
        <end position="328"/>
    </location>
</feature>
<comment type="caution">
    <text evidence="4">The sequence shown here is derived from an EMBL/GenBank/DDBJ whole genome shotgun (WGS) entry which is preliminary data.</text>
</comment>
<proteinExistence type="inferred from homology"/>
<protein>
    <submittedName>
        <fullName evidence="4">Alpha/beta hydrolase</fullName>
    </submittedName>
</protein>
<dbReference type="InterPro" id="IPR050300">
    <property type="entry name" value="GDXG_lipolytic_enzyme"/>
</dbReference>
<dbReference type="GO" id="GO:0016787">
    <property type="term" value="F:hydrolase activity"/>
    <property type="evidence" value="ECO:0007669"/>
    <property type="project" value="UniProtKB-KW"/>
</dbReference>
<evidence type="ECO:0000313" key="5">
    <source>
        <dbReference type="Proteomes" id="UP001482520"/>
    </source>
</evidence>
<organism evidence="4 5">
    <name type="scientific">Nocardioides kribbensis</name>
    <dbReference type="NCBI Taxonomy" id="305517"/>
    <lineage>
        <taxon>Bacteria</taxon>
        <taxon>Bacillati</taxon>
        <taxon>Actinomycetota</taxon>
        <taxon>Actinomycetes</taxon>
        <taxon>Propionibacteriales</taxon>
        <taxon>Nocardioidaceae</taxon>
        <taxon>Nocardioides</taxon>
    </lineage>
</organism>
<dbReference type="Proteomes" id="UP001482520">
    <property type="component" value="Unassembled WGS sequence"/>
</dbReference>
<dbReference type="InterPro" id="IPR013094">
    <property type="entry name" value="AB_hydrolase_3"/>
</dbReference>
<comment type="similarity">
    <text evidence="1">Belongs to the 'GDXG' lipolytic enzyme family.</text>
</comment>
<gene>
    <name evidence="4" type="ORF">V6R90_16005</name>
</gene>
<dbReference type="InterPro" id="IPR029058">
    <property type="entry name" value="AB_hydrolase_fold"/>
</dbReference>
<evidence type="ECO:0000313" key="4">
    <source>
        <dbReference type="EMBL" id="MEQ7848787.1"/>
    </source>
</evidence>
<evidence type="ECO:0000256" key="1">
    <source>
        <dbReference type="ARBA" id="ARBA00010515"/>
    </source>
</evidence>
<accession>A0ABV1P236</accession>
<dbReference type="SUPFAM" id="SSF53474">
    <property type="entry name" value="alpha/beta-Hydrolases"/>
    <property type="match status" value="1"/>
</dbReference>
<name>A0ABV1P236_9ACTN</name>
<keyword evidence="2 4" id="KW-0378">Hydrolase</keyword>
<dbReference type="PANTHER" id="PTHR48081">
    <property type="entry name" value="AB HYDROLASE SUPERFAMILY PROTEIN C4A8.06C"/>
    <property type="match status" value="1"/>
</dbReference>
<evidence type="ECO:0000259" key="3">
    <source>
        <dbReference type="Pfam" id="PF07859"/>
    </source>
</evidence>
<sequence length="356" mass="37815">MSNGSPLQALAHAAQKAALSAAMSLPPSVQRRLAGSPVVLDGQTLAVDTQLMLKLQKLSGDPPIETMAFPDGRVQARVQTAMAGGKQPIGAVRDLEVAGLPARLYTPRARVSVAVRQPPAPLLVFFHGGGFFFGDLDTHDATCRILAERGEALVLAVDYRLAPEHRFPAAYDDAVAAYRWAVEHVEELGVDRDRIAVGGDSAGGNLAAGVALEAARSGLPCAFQLLVYPATDATRATESLRLFGAGFYLSAEFMELANDSYMTEGLDPRDPRLSPAYADVPEGVAPAYVCTAGFDPLRDEGEAYARKLSDAGVTVELKRFEDQIHSFFNIVGVGRSSRAAVAEIADRLRAGLAPRA</sequence>
<dbReference type="InterPro" id="IPR002168">
    <property type="entry name" value="Lipase_GDXG_HIS_AS"/>
</dbReference>